<proteinExistence type="predicted"/>
<dbReference type="AlphaFoldDB" id="A0A507D1P3"/>
<evidence type="ECO:0000313" key="2">
    <source>
        <dbReference type="Proteomes" id="UP000320475"/>
    </source>
</evidence>
<comment type="caution">
    <text evidence="1">The sequence shown here is derived from an EMBL/GenBank/DDBJ whole genome shotgun (WGS) entry which is preliminary data.</text>
</comment>
<reference evidence="1 2" key="1">
    <citation type="journal article" date="2019" name="Sci. Rep.">
        <title>Comparative genomics of chytrid fungi reveal insights into the obligate biotrophic and pathogenic lifestyle of Synchytrium endobioticum.</title>
        <authorList>
            <person name="van de Vossenberg B.T.L.H."/>
            <person name="Warris S."/>
            <person name="Nguyen H.D.T."/>
            <person name="van Gent-Pelzer M.P.E."/>
            <person name="Joly D.L."/>
            <person name="van de Geest H.C."/>
            <person name="Bonants P.J.M."/>
            <person name="Smith D.S."/>
            <person name="Levesque C.A."/>
            <person name="van der Lee T.A.J."/>
        </authorList>
    </citation>
    <scope>NUCLEOTIDE SEQUENCE [LARGE SCALE GENOMIC DNA]</scope>
    <source>
        <strain evidence="1 2">LEV6574</strain>
    </source>
</reference>
<protein>
    <submittedName>
        <fullName evidence="1">Uncharacterized protein</fullName>
    </submittedName>
</protein>
<sequence>MAAATWNNNELVQYIMAGLPTYLREEIKALPESEYDTLHTFIKSLDRIHKVAEARNAVLPAFPHAVEASRGMISHVAMAPHVGSNLRSTWT</sequence>
<gene>
    <name evidence="1" type="ORF">SeLEV6574_g03968</name>
</gene>
<dbReference type="VEuPathDB" id="FungiDB:SeMB42_g07982"/>
<evidence type="ECO:0000313" key="1">
    <source>
        <dbReference type="EMBL" id="TPX45257.1"/>
    </source>
</evidence>
<dbReference type="Proteomes" id="UP000320475">
    <property type="component" value="Unassembled WGS sequence"/>
</dbReference>
<dbReference type="EMBL" id="QEAM01000147">
    <property type="protein sequence ID" value="TPX45257.1"/>
    <property type="molecule type" value="Genomic_DNA"/>
</dbReference>
<accession>A0A507D1P3</accession>
<name>A0A507D1P3_9FUNG</name>
<organism evidence="1 2">
    <name type="scientific">Synchytrium endobioticum</name>
    <dbReference type="NCBI Taxonomy" id="286115"/>
    <lineage>
        <taxon>Eukaryota</taxon>
        <taxon>Fungi</taxon>
        <taxon>Fungi incertae sedis</taxon>
        <taxon>Chytridiomycota</taxon>
        <taxon>Chytridiomycota incertae sedis</taxon>
        <taxon>Chytridiomycetes</taxon>
        <taxon>Synchytriales</taxon>
        <taxon>Synchytriaceae</taxon>
        <taxon>Synchytrium</taxon>
    </lineage>
</organism>